<reference evidence="6" key="2">
    <citation type="journal article" date="2023" name="IMA Fungus">
        <title>Comparative genomic study of the Penicillium genus elucidates a diverse pangenome and 15 lateral gene transfer events.</title>
        <authorList>
            <person name="Petersen C."/>
            <person name="Sorensen T."/>
            <person name="Nielsen M.R."/>
            <person name="Sondergaard T.E."/>
            <person name="Sorensen J.L."/>
            <person name="Fitzpatrick D.A."/>
            <person name="Frisvad J.C."/>
            <person name="Nielsen K.L."/>
        </authorList>
    </citation>
    <scope>NUCLEOTIDE SEQUENCE</scope>
    <source>
        <strain evidence="6">IBT 26290</strain>
    </source>
</reference>
<keyword evidence="2" id="KW-1133">Transmembrane helix</keyword>
<keyword evidence="2" id="KW-0472">Membrane</keyword>
<dbReference type="EMBL" id="JAPQKN010000001">
    <property type="protein sequence ID" value="KAJ5174357.1"/>
    <property type="molecule type" value="Genomic_DNA"/>
</dbReference>
<feature type="transmembrane region" description="Helical" evidence="2">
    <location>
        <begin position="451"/>
        <end position="468"/>
    </location>
</feature>
<protein>
    <recommendedName>
        <fullName evidence="8">Integral membrane protein</fullName>
    </recommendedName>
</protein>
<dbReference type="OrthoDB" id="4005299at2759"/>
<feature type="transmembrane region" description="Helical" evidence="2">
    <location>
        <begin position="555"/>
        <end position="575"/>
    </location>
</feature>
<evidence type="ECO:0000313" key="6">
    <source>
        <dbReference type="EMBL" id="KAJ5174357.1"/>
    </source>
</evidence>
<feature type="chain" id="PRO_5040869900" description="Integral membrane protein" evidence="3">
    <location>
        <begin position="28"/>
        <end position="593"/>
    </location>
</feature>
<dbReference type="GeneID" id="81421535"/>
<evidence type="ECO:0000256" key="2">
    <source>
        <dbReference type="SAM" id="Phobius"/>
    </source>
</evidence>
<feature type="transmembrane region" description="Helical" evidence="2">
    <location>
        <begin position="100"/>
        <end position="121"/>
    </location>
</feature>
<keyword evidence="3" id="KW-0732">Signal</keyword>
<name>A0A9W9IDI6_9EURO</name>
<feature type="domain" description="Protein YTP1-like C-terminal" evidence="5">
    <location>
        <begin position="292"/>
        <end position="576"/>
    </location>
</feature>
<organism evidence="6 7">
    <name type="scientific">Penicillium canariense</name>
    <dbReference type="NCBI Taxonomy" id="189055"/>
    <lineage>
        <taxon>Eukaryota</taxon>
        <taxon>Fungi</taxon>
        <taxon>Dikarya</taxon>
        <taxon>Ascomycota</taxon>
        <taxon>Pezizomycotina</taxon>
        <taxon>Eurotiomycetes</taxon>
        <taxon>Eurotiomycetidae</taxon>
        <taxon>Eurotiales</taxon>
        <taxon>Aspergillaceae</taxon>
        <taxon>Penicillium</taxon>
    </lineage>
</organism>
<evidence type="ECO:0000256" key="1">
    <source>
        <dbReference type="SAM" id="MobiDB-lite"/>
    </source>
</evidence>
<dbReference type="Pfam" id="PF10348">
    <property type="entry name" value="DUF2427"/>
    <property type="match status" value="1"/>
</dbReference>
<evidence type="ECO:0000313" key="7">
    <source>
        <dbReference type="Proteomes" id="UP001149163"/>
    </source>
</evidence>
<accession>A0A9W9IDI6</accession>
<evidence type="ECO:0000256" key="3">
    <source>
        <dbReference type="SAM" id="SignalP"/>
    </source>
</evidence>
<keyword evidence="2" id="KW-0812">Transmembrane</keyword>
<dbReference type="RefSeq" id="XP_056545965.1">
    <property type="nucleotide sequence ID" value="XM_056682359.1"/>
</dbReference>
<feature type="signal peptide" evidence="3">
    <location>
        <begin position="1"/>
        <end position="27"/>
    </location>
</feature>
<sequence length="593" mass="65127">MPPLSSMRLLATRAAFVAVFVASLATAIPHGDDEEMSMDMHSAAAATPSPTAHANSEGPMSYFAYGKHSGAIMAHITLMMLGWCLVLPAAVMLSIARSRLALPSQFVFLLFNAFGLLLGIIYNSQTPDLYENNAHHKIGWIATWVVSAQVILALIFAYAGRGELDSSSNSNSVSYEHASFLPVATDEREQRTFPTGPMHGYRWSRDSGQGTEPNSPNRSPGSPSFDSPSECDGFEKPDEGLPVPSAEPRGYFHSTFVDRFLSNRVPGMVSNRVLRIFNGVYNVIDRIILPFGFAAIATGAVTYGGIMRGNEIFNGLAHFIKGGIFFWYGVLTLGRYVGCWADLGWAWNKKPPASVVGWKAKVPSGEFTESFVIWLYGVTNVFLEHLSSPAGEWSATDLEHVSISIMFFGGGLVGMLFESSRIRDALNDAILRSPAQSTRDENWRAPKSQGVPLNPMPALIILLLGMMMGSHHQTSMTSTMVHKQWGNMLVGFALARAMTYVLLFLRPPPSYLPSRPPTEAVAAFCLMAGGLIFMLSTRNVIDAMEYYEVDAMFTFTVGLGFTAFIMAMEILFIALKAWAVKREQRPQLSFRFP</sequence>
<evidence type="ECO:0008006" key="8">
    <source>
        <dbReference type="Google" id="ProtNLM"/>
    </source>
</evidence>
<proteinExistence type="predicted"/>
<feature type="transmembrane region" description="Helical" evidence="2">
    <location>
        <begin position="326"/>
        <end position="347"/>
    </location>
</feature>
<dbReference type="InterPro" id="IPR018827">
    <property type="entry name" value="YTP1_C"/>
</dbReference>
<feature type="transmembrane region" description="Helical" evidence="2">
    <location>
        <begin position="287"/>
        <end position="306"/>
    </location>
</feature>
<feature type="transmembrane region" description="Helical" evidence="2">
    <location>
        <begin position="72"/>
        <end position="93"/>
    </location>
</feature>
<feature type="transmembrane region" description="Helical" evidence="2">
    <location>
        <begin position="517"/>
        <end position="535"/>
    </location>
</feature>
<gene>
    <name evidence="6" type="ORF">N7482_000234</name>
</gene>
<reference evidence="6" key="1">
    <citation type="submission" date="2022-11" db="EMBL/GenBank/DDBJ databases">
        <authorList>
            <person name="Petersen C."/>
        </authorList>
    </citation>
    <scope>NUCLEOTIDE SEQUENCE</scope>
    <source>
        <strain evidence="6">IBT 26290</strain>
    </source>
</reference>
<dbReference type="PANTHER" id="PTHR31685:SF3">
    <property type="entry name" value="INTEGRAL MEMBRANE PROTEIN (AFU_ORTHOLOGUE AFUA_6G12730)"/>
    <property type="match status" value="1"/>
</dbReference>
<dbReference type="PANTHER" id="PTHR31685">
    <property type="entry name" value="INTEGRAL MEMBRANE PROTEIN (AFU_ORTHOLOGUE AFUA_6G12730)-RELATED"/>
    <property type="match status" value="1"/>
</dbReference>
<evidence type="ECO:0000259" key="5">
    <source>
        <dbReference type="Pfam" id="PF10355"/>
    </source>
</evidence>
<dbReference type="Pfam" id="PF10355">
    <property type="entry name" value="Ytp1"/>
    <property type="match status" value="1"/>
</dbReference>
<feature type="domain" description="DUF2427" evidence="4">
    <location>
        <begin position="59"/>
        <end position="158"/>
    </location>
</feature>
<dbReference type="InterPro" id="IPR018825">
    <property type="entry name" value="DUF2427"/>
</dbReference>
<feature type="compositionally biased region" description="Low complexity" evidence="1">
    <location>
        <begin position="213"/>
        <end position="224"/>
    </location>
</feature>
<comment type="caution">
    <text evidence="6">The sequence shown here is derived from an EMBL/GenBank/DDBJ whole genome shotgun (WGS) entry which is preliminary data.</text>
</comment>
<dbReference type="Proteomes" id="UP001149163">
    <property type="component" value="Unassembled WGS sequence"/>
</dbReference>
<keyword evidence="7" id="KW-1185">Reference proteome</keyword>
<evidence type="ECO:0000259" key="4">
    <source>
        <dbReference type="Pfam" id="PF10348"/>
    </source>
</evidence>
<feature type="transmembrane region" description="Helical" evidence="2">
    <location>
        <begin position="141"/>
        <end position="160"/>
    </location>
</feature>
<feature type="region of interest" description="Disordered" evidence="1">
    <location>
        <begin position="191"/>
        <end position="246"/>
    </location>
</feature>
<feature type="transmembrane region" description="Helical" evidence="2">
    <location>
        <begin position="488"/>
        <end position="505"/>
    </location>
</feature>
<dbReference type="AlphaFoldDB" id="A0A9W9IDI6"/>